<dbReference type="EC" id="2.7.8.-" evidence="5"/>
<reference evidence="5 6" key="1">
    <citation type="submission" date="2020-08" db="EMBL/GenBank/DDBJ databases">
        <title>Functional genomics of gut bacteria from endangered species of beetles.</title>
        <authorList>
            <person name="Carlos-Shanley C."/>
        </authorList>
    </citation>
    <scope>NUCLEOTIDE SEQUENCE [LARGE SCALE GENOMIC DNA]</scope>
    <source>
        <strain evidence="5 6">S00239</strain>
    </source>
</reference>
<dbReference type="InterPro" id="IPR037143">
    <property type="entry name" value="4-PPantetheinyl_Trfase_dom_sf"/>
</dbReference>
<sequence length="241" mass="26603">MQQLALPDSVPAHVQVWRLDLDLAAPVADADWAVLAEDEGARALRYAKAEDRVRYATTRAALRRLLASRMRRRPQDLRFFVGARGKPQHAQPCGADQRVEFNVSHAGSHALIAISDRGAVGVDIERCDPSLDVPSLELQVLSARERQMDAGQQPGFFERWVVKEAVLKAVGVGVADHLQRLSVEMPAAGDDRRYRLHDAEPAWPRLGAWRLDVPAGYAAAVACALHEEPQPFLRRVAAAQC</sequence>
<dbReference type="AlphaFoldDB" id="A0A840LAG9"/>
<dbReference type="GO" id="GO:0019878">
    <property type="term" value="P:lysine biosynthetic process via aminoadipic acid"/>
    <property type="evidence" value="ECO:0007669"/>
    <property type="project" value="TreeGrafter"/>
</dbReference>
<dbReference type="EMBL" id="JACHLP010000007">
    <property type="protein sequence ID" value="MBB4845170.1"/>
    <property type="molecule type" value="Genomic_DNA"/>
</dbReference>
<dbReference type="GO" id="GO:0005829">
    <property type="term" value="C:cytosol"/>
    <property type="evidence" value="ECO:0007669"/>
    <property type="project" value="TreeGrafter"/>
</dbReference>
<keyword evidence="2 5" id="KW-0808">Transferase</keyword>
<dbReference type="InterPro" id="IPR055066">
    <property type="entry name" value="AASDHPPT_N"/>
</dbReference>
<dbReference type="Proteomes" id="UP000562027">
    <property type="component" value="Unassembled WGS sequence"/>
</dbReference>
<evidence type="ECO:0000256" key="2">
    <source>
        <dbReference type="ARBA" id="ARBA00022679"/>
    </source>
</evidence>
<dbReference type="GO" id="GO:0000287">
    <property type="term" value="F:magnesium ion binding"/>
    <property type="evidence" value="ECO:0007669"/>
    <property type="project" value="InterPro"/>
</dbReference>
<organism evidence="5 6">
    <name type="scientific">Roseateles oligotrophus</name>
    <dbReference type="NCBI Taxonomy" id="1769250"/>
    <lineage>
        <taxon>Bacteria</taxon>
        <taxon>Pseudomonadati</taxon>
        <taxon>Pseudomonadota</taxon>
        <taxon>Betaproteobacteria</taxon>
        <taxon>Burkholderiales</taxon>
        <taxon>Sphaerotilaceae</taxon>
        <taxon>Roseateles</taxon>
    </lineage>
</organism>
<name>A0A840LAG9_9BURK</name>
<proteinExistence type="inferred from homology"/>
<evidence type="ECO:0000259" key="3">
    <source>
        <dbReference type="Pfam" id="PF01648"/>
    </source>
</evidence>
<dbReference type="PANTHER" id="PTHR12215">
    <property type="entry name" value="PHOSPHOPANTETHEINE TRANSFERASE"/>
    <property type="match status" value="1"/>
</dbReference>
<dbReference type="PANTHER" id="PTHR12215:SF10">
    <property type="entry name" value="L-AMINOADIPATE-SEMIALDEHYDE DEHYDROGENASE-PHOSPHOPANTETHEINYL TRANSFERASE"/>
    <property type="match status" value="1"/>
</dbReference>
<evidence type="ECO:0000313" key="5">
    <source>
        <dbReference type="EMBL" id="MBB4845170.1"/>
    </source>
</evidence>
<keyword evidence="6" id="KW-1185">Reference proteome</keyword>
<dbReference type="SUPFAM" id="SSF56214">
    <property type="entry name" value="4'-phosphopantetheinyl transferase"/>
    <property type="match status" value="2"/>
</dbReference>
<evidence type="ECO:0000313" key="6">
    <source>
        <dbReference type="Proteomes" id="UP000562027"/>
    </source>
</evidence>
<dbReference type="InterPro" id="IPR050559">
    <property type="entry name" value="P-Pant_transferase_sf"/>
</dbReference>
<dbReference type="RefSeq" id="WP_184302690.1">
    <property type="nucleotide sequence ID" value="NZ_JACHLP010000007.1"/>
</dbReference>
<dbReference type="InterPro" id="IPR008278">
    <property type="entry name" value="4-PPantetheinyl_Trfase_dom"/>
</dbReference>
<evidence type="ECO:0000256" key="1">
    <source>
        <dbReference type="ARBA" id="ARBA00010990"/>
    </source>
</evidence>
<evidence type="ECO:0000259" key="4">
    <source>
        <dbReference type="Pfam" id="PF22624"/>
    </source>
</evidence>
<comment type="similarity">
    <text evidence="1">Belongs to the P-Pant transferase superfamily. Gsp/Sfp/HetI/AcpT family.</text>
</comment>
<comment type="caution">
    <text evidence="5">The sequence shown here is derived from an EMBL/GenBank/DDBJ whole genome shotgun (WGS) entry which is preliminary data.</text>
</comment>
<feature type="domain" description="4'-phosphopantetheinyl transferase" evidence="3">
    <location>
        <begin position="119"/>
        <end position="221"/>
    </location>
</feature>
<protein>
    <submittedName>
        <fullName evidence="5">4'-phosphopantetheinyl transferase</fullName>
        <ecNumber evidence="5">2.7.8.-</ecNumber>
    </submittedName>
</protein>
<dbReference type="Gene3D" id="3.90.470.20">
    <property type="entry name" value="4'-phosphopantetheinyl transferase domain"/>
    <property type="match status" value="2"/>
</dbReference>
<dbReference type="Pfam" id="PF22624">
    <property type="entry name" value="AASDHPPT_N"/>
    <property type="match status" value="1"/>
</dbReference>
<gene>
    <name evidence="5" type="ORF">HNP55_003716</name>
</gene>
<feature type="domain" description="4'-phosphopantetheinyl transferase N-terminal" evidence="4">
    <location>
        <begin position="33"/>
        <end position="113"/>
    </location>
</feature>
<dbReference type="Pfam" id="PF01648">
    <property type="entry name" value="ACPS"/>
    <property type="match status" value="1"/>
</dbReference>
<dbReference type="GO" id="GO:0008897">
    <property type="term" value="F:holo-[acyl-carrier-protein] synthase activity"/>
    <property type="evidence" value="ECO:0007669"/>
    <property type="project" value="InterPro"/>
</dbReference>
<accession>A0A840LAG9</accession>